<keyword evidence="1" id="KW-0472">Membrane</keyword>
<evidence type="ECO:0000256" key="1">
    <source>
        <dbReference type="SAM" id="Phobius"/>
    </source>
</evidence>
<dbReference type="GO" id="GO:0005886">
    <property type="term" value="C:plasma membrane"/>
    <property type="evidence" value="ECO:0007669"/>
    <property type="project" value="TreeGrafter"/>
</dbReference>
<dbReference type="EMBL" id="JACHDZ010000005">
    <property type="protein sequence ID" value="MBB5345111.1"/>
    <property type="molecule type" value="Genomic_DNA"/>
</dbReference>
<proteinExistence type="predicted"/>
<dbReference type="InterPro" id="IPR007339">
    <property type="entry name" value="RclC-like"/>
</dbReference>
<dbReference type="Proteomes" id="UP000569092">
    <property type="component" value="Unassembled WGS sequence"/>
</dbReference>
<protein>
    <submittedName>
        <fullName evidence="2">Membrane protein YkgB</fullName>
    </submittedName>
</protein>
<gene>
    <name evidence="2" type="ORF">HDF10_003102</name>
</gene>
<keyword evidence="1" id="KW-1133">Transmembrane helix</keyword>
<feature type="transmembrane region" description="Helical" evidence="1">
    <location>
        <begin position="61"/>
        <end position="83"/>
    </location>
</feature>
<keyword evidence="1" id="KW-0812">Transmembrane</keyword>
<evidence type="ECO:0000313" key="2">
    <source>
        <dbReference type="EMBL" id="MBB5345111.1"/>
    </source>
</evidence>
<sequence length="139" mass="15087">MSFLYHRPSEYRTHMNKEGELNLQHRAWHQENGTYAFSHALGAVIIVIGILIALYPVKPELSALGSGLLILMSCTTLSFLISTPEAWVPALGDANHGFPYLSGVGRLIVKDFIMLAAAVATLADSAKAALSCRLRTSAF</sequence>
<dbReference type="Pfam" id="PF04224">
    <property type="entry name" value="DUF417"/>
    <property type="match status" value="1"/>
</dbReference>
<dbReference type="PANTHER" id="PTHR40106:SF1">
    <property type="entry name" value="INNER MEMBRANE PROTEIN RCLC"/>
    <property type="match status" value="1"/>
</dbReference>
<dbReference type="AlphaFoldDB" id="A0A7W8JBR1"/>
<dbReference type="GO" id="GO:1901530">
    <property type="term" value="P:response to hypochlorite"/>
    <property type="evidence" value="ECO:0007669"/>
    <property type="project" value="TreeGrafter"/>
</dbReference>
<accession>A0A7W8JBR1</accession>
<feature type="transmembrane region" description="Helical" evidence="1">
    <location>
        <begin position="103"/>
        <end position="123"/>
    </location>
</feature>
<dbReference type="PANTHER" id="PTHR40106">
    <property type="entry name" value="INNER MEMBRANE PROTEIN RCLC"/>
    <property type="match status" value="1"/>
</dbReference>
<comment type="caution">
    <text evidence="2">The sequence shown here is derived from an EMBL/GenBank/DDBJ whole genome shotgun (WGS) entry which is preliminary data.</text>
</comment>
<reference evidence="2 3" key="1">
    <citation type="submission" date="2020-08" db="EMBL/GenBank/DDBJ databases">
        <title>Genomic Encyclopedia of Type Strains, Phase IV (KMG-V): Genome sequencing to study the core and pangenomes of soil and plant-associated prokaryotes.</title>
        <authorList>
            <person name="Whitman W."/>
        </authorList>
    </citation>
    <scope>NUCLEOTIDE SEQUENCE [LARGE SCALE GENOMIC DNA]</scope>
    <source>
        <strain evidence="2 3">M8US30</strain>
    </source>
</reference>
<evidence type="ECO:0000313" key="3">
    <source>
        <dbReference type="Proteomes" id="UP000569092"/>
    </source>
</evidence>
<feature type="transmembrane region" description="Helical" evidence="1">
    <location>
        <begin position="35"/>
        <end position="54"/>
    </location>
</feature>
<name>A0A7W8JBR1_9BACT</name>
<organism evidence="2 3">
    <name type="scientific">Tunturiibacter lichenicola</name>
    <dbReference type="NCBI Taxonomy" id="2051959"/>
    <lineage>
        <taxon>Bacteria</taxon>
        <taxon>Pseudomonadati</taxon>
        <taxon>Acidobacteriota</taxon>
        <taxon>Terriglobia</taxon>
        <taxon>Terriglobales</taxon>
        <taxon>Acidobacteriaceae</taxon>
        <taxon>Tunturiibacter</taxon>
    </lineage>
</organism>